<organism evidence="10 11">
    <name type="scientific">Porcisia hertigi</name>
    <dbReference type="NCBI Taxonomy" id="2761500"/>
    <lineage>
        <taxon>Eukaryota</taxon>
        <taxon>Discoba</taxon>
        <taxon>Euglenozoa</taxon>
        <taxon>Kinetoplastea</taxon>
        <taxon>Metakinetoplastina</taxon>
        <taxon>Trypanosomatida</taxon>
        <taxon>Trypanosomatidae</taxon>
        <taxon>Leishmaniinae</taxon>
        <taxon>Porcisia</taxon>
    </lineage>
</organism>
<name>A0A836LAC5_9TRYP</name>
<comment type="similarity">
    <text evidence="2 7 8">Belongs to the peptidase C12 family.</text>
</comment>
<dbReference type="Proteomes" id="UP000674318">
    <property type="component" value="Unassembled WGS sequence"/>
</dbReference>
<dbReference type="GO" id="GO:0016579">
    <property type="term" value="P:protein deubiquitination"/>
    <property type="evidence" value="ECO:0007669"/>
    <property type="project" value="TreeGrafter"/>
</dbReference>
<dbReference type="FunFam" id="3.40.532.10:FF:000006">
    <property type="entry name" value="Ubiquitin carboxyl-terminal hydrolase"/>
    <property type="match status" value="1"/>
</dbReference>
<dbReference type="GO" id="GO:0005737">
    <property type="term" value="C:cytoplasm"/>
    <property type="evidence" value="ECO:0007669"/>
    <property type="project" value="TreeGrafter"/>
</dbReference>
<dbReference type="InterPro" id="IPR038765">
    <property type="entry name" value="Papain-like_cys_pep_sf"/>
</dbReference>
<keyword evidence="11" id="KW-1185">Reference proteome</keyword>
<dbReference type="AlphaFoldDB" id="A0A836LAC5"/>
<gene>
    <name evidence="10" type="ORF">JKF63_04514</name>
</gene>
<dbReference type="EC" id="3.4.19.12" evidence="8"/>
<feature type="site" description="Important for enzyme activity" evidence="7">
    <location>
        <position position="186"/>
    </location>
</feature>
<evidence type="ECO:0000256" key="2">
    <source>
        <dbReference type="ARBA" id="ARBA00009326"/>
    </source>
</evidence>
<evidence type="ECO:0000256" key="5">
    <source>
        <dbReference type="ARBA" id="ARBA00022801"/>
    </source>
</evidence>
<evidence type="ECO:0000313" key="10">
    <source>
        <dbReference type="EMBL" id="KAG5502747.1"/>
    </source>
</evidence>
<evidence type="ECO:0000256" key="4">
    <source>
        <dbReference type="ARBA" id="ARBA00022786"/>
    </source>
</evidence>
<sequence length="233" mass="25477">MWFPLESNPDVMNGYIHTLGLKNPLVQFVDVYGLSDELLSMVPTPVHAFLLVYPICEATEKRIAELQDAQQDEVAEIRKAHPFFFTRQLVPNACGTIAILHSLMNNRDKLGEILPGSVLDDAVEKEEVAAADPKVIGALIAGDEKIATAHAAAALEGATENQDIHANINLHFVCFIHAGGRCIELDGRKENPTLHGECDDNAKFVRAAAAAIKERMQLHPDSYEFGITALVDV</sequence>
<keyword evidence="5 7" id="KW-0378">Hydrolase</keyword>
<evidence type="ECO:0000256" key="6">
    <source>
        <dbReference type="ARBA" id="ARBA00022807"/>
    </source>
</evidence>
<dbReference type="RefSeq" id="XP_067756519.1">
    <property type="nucleotide sequence ID" value="XM_067900498.1"/>
</dbReference>
<feature type="active site" description="Proton donor" evidence="7">
    <location>
        <position position="171"/>
    </location>
</feature>
<dbReference type="KEGG" id="phet:94290575"/>
<feature type="domain" description="UCH catalytic" evidence="9">
    <location>
        <begin position="1"/>
        <end position="232"/>
    </location>
</feature>
<dbReference type="SUPFAM" id="SSF54001">
    <property type="entry name" value="Cysteine proteinases"/>
    <property type="match status" value="1"/>
</dbReference>
<dbReference type="GO" id="GO:0006511">
    <property type="term" value="P:ubiquitin-dependent protein catabolic process"/>
    <property type="evidence" value="ECO:0007669"/>
    <property type="project" value="UniProtKB-UniRule"/>
</dbReference>
<dbReference type="EMBL" id="JAFJZO010000025">
    <property type="protein sequence ID" value="KAG5502747.1"/>
    <property type="molecule type" value="Genomic_DNA"/>
</dbReference>
<feature type="site" description="Transition state stabilizer" evidence="7">
    <location>
        <position position="88"/>
    </location>
</feature>
<dbReference type="PRINTS" id="PR00707">
    <property type="entry name" value="UBCTHYDRLASE"/>
</dbReference>
<evidence type="ECO:0000256" key="1">
    <source>
        <dbReference type="ARBA" id="ARBA00000707"/>
    </source>
</evidence>
<comment type="catalytic activity">
    <reaction evidence="1 7 8">
        <text>Thiol-dependent hydrolysis of ester, thioester, amide, peptide and isopeptide bonds formed by the C-terminal Gly of ubiquitin (a 76-residue protein attached to proteins as an intracellular targeting signal).</text>
        <dbReference type="EC" id="3.4.19.12"/>
    </reaction>
</comment>
<keyword evidence="6 7" id="KW-0788">Thiol protease</keyword>
<dbReference type="Pfam" id="PF01088">
    <property type="entry name" value="Peptidase_C12"/>
    <property type="match status" value="1"/>
</dbReference>
<protein>
    <recommendedName>
        <fullName evidence="8">Ubiquitin carboxyl-terminal hydrolase</fullName>
        <ecNumber evidence="8">3.4.19.12</ecNumber>
    </recommendedName>
</protein>
<evidence type="ECO:0000256" key="7">
    <source>
        <dbReference type="PROSITE-ProRule" id="PRU01393"/>
    </source>
</evidence>
<proteinExistence type="inferred from homology"/>
<keyword evidence="4 7" id="KW-0833">Ubl conjugation pathway</keyword>
<dbReference type="Gene3D" id="3.40.532.10">
    <property type="entry name" value="Peptidase C12, ubiquitin carboxyl-terminal hydrolase"/>
    <property type="match status" value="1"/>
</dbReference>
<evidence type="ECO:0000256" key="3">
    <source>
        <dbReference type="ARBA" id="ARBA00022670"/>
    </source>
</evidence>
<feature type="active site" description="Nucleophile" evidence="7">
    <location>
        <position position="94"/>
    </location>
</feature>
<reference evidence="10 11" key="1">
    <citation type="submission" date="2021-02" db="EMBL/GenBank/DDBJ databases">
        <title>Porcisia hertigi Genome sequencing and assembly.</title>
        <authorList>
            <person name="Almutairi H."/>
            <person name="Gatherer D."/>
        </authorList>
    </citation>
    <scope>NUCLEOTIDE SEQUENCE [LARGE SCALE GENOMIC DNA]</scope>
    <source>
        <strain evidence="10 11">C119</strain>
    </source>
</reference>
<evidence type="ECO:0000313" key="11">
    <source>
        <dbReference type="Proteomes" id="UP000674318"/>
    </source>
</evidence>
<keyword evidence="3 7" id="KW-0645">Protease</keyword>
<dbReference type="PROSITE" id="PS52048">
    <property type="entry name" value="UCH_DOMAIN"/>
    <property type="match status" value="1"/>
</dbReference>
<dbReference type="PANTHER" id="PTHR10589:SF17">
    <property type="entry name" value="UBIQUITIN CARBOXYL-TERMINAL HYDROLASE"/>
    <property type="match status" value="1"/>
</dbReference>
<evidence type="ECO:0000259" key="9">
    <source>
        <dbReference type="PROSITE" id="PS52048"/>
    </source>
</evidence>
<accession>A0A836LAC5</accession>
<dbReference type="PANTHER" id="PTHR10589">
    <property type="entry name" value="UBIQUITIN CARBOXYL-TERMINAL HYDROLASE"/>
    <property type="match status" value="1"/>
</dbReference>
<dbReference type="GO" id="GO:0004843">
    <property type="term" value="F:cysteine-type deubiquitinase activity"/>
    <property type="evidence" value="ECO:0007669"/>
    <property type="project" value="UniProtKB-UniRule"/>
</dbReference>
<dbReference type="InterPro" id="IPR036959">
    <property type="entry name" value="Peptidase_C12_UCH_sf"/>
</dbReference>
<dbReference type="InterPro" id="IPR001578">
    <property type="entry name" value="Peptidase_C12_UCH"/>
</dbReference>
<evidence type="ECO:0000256" key="8">
    <source>
        <dbReference type="RuleBase" id="RU361215"/>
    </source>
</evidence>
<comment type="caution">
    <text evidence="10">The sequence shown here is derived from an EMBL/GenBank/DDBJ whole genome shotgun (WGS) entry which is preliminary data.</text>
</comment>
<dbReference type="OrthoDB" id="427186at2759"/>
<dbReference type="GeneID" id="94290575"/>